<feature type="chain" id="PRO_5039369491" description="Lipocalin-like domain-containing protein" evidence="1">
    <location>
        <begin position="24"/>
        <end position="203"/>
    </location>
</feature>
<dbReference type="EMBL" id="DVMS01000116">
    <property type="protein sequence ID" value="HIU38814.1"/>
    <property type="molecule type" value="Genomic_DNA"/>
</dbReference>
<dbReference type="PROSITE" id="PS51257">
    <property type="entry name" value="PROKAR_LIPOPROTEIN"/>
    <property type="match status" value="1"/>
</dbReference>
<evidence type="ECO:0008006" key="4">
    <source>
        <dbReference type="Google" id="ProtNLM"/>
    </source>
</evidence>
<sequence length="203" mass="22777">MKKLNFKKTSMMLAACAAFAFMAASCANEAEKKIVGDWEVEDSESIEIDEYTTADATITMNTTFKDDKTYTYEGEMTIDIPLDGYLEENEYISPADFYDLGIEFPTSIQFVCEFKGDGKWSATKDELKIESGKFETEANWDSDGDDEIAQTIIDESGLSQSDFEEIVKAFPLTDNGTIKIKKLTDSILTFEGEDGTEMEFSKK</sequence>
<evidence type="ECO:0000256" key="1">
    <source>
        <dbReference type="SAM" id="SignalP"/>
    </source>
</evidence>
<reference evidence="2" key="2">
    <citation type="journal article" date="2021" name="PeerJ">
        <title>Extensive microbial diversity within the chicken gut microbiome revealed by metagenomics and culture.</title>
        <authorList>
            <person name="Gilroy R."/>
            <person name="Ravi A."/>
            <person name="Getino M."/>
            <person name="Pursley I."/>
            <person name="Horton D.L."/>
            <person name="Alikhan N.F."/>
            <person name="Baker D."/>
            <person name="Gharbi K."/>
            <person name="Hall N."/>
            <person name="Watson M."/>
            <person name="Adriaenssens E.M."/>
            <person name="Foster-Nyarko E."/>
            <person name="Jarju S."/>
            <person name="Secka A."/>
            <person name="Antonio M."/>
            <person name="Oren A."/>
            <person name="Chaudhuri R.R."/>
            <person name="La Ragione R."/>
            <person name="Hildebrand F."/>
            <person name="Pallen M.J."/>
        </authorList>
    </citation>
    <scope>NUCLEOTIDE SEQUENCE</scope>
    <source>
        <strain evidence="2">17073</strain>
    </source>
</reference>
<evidence type="ECO:0000313" key="3">
    <source>
        <dbReference type="Proteomes" id="UP000824076"/>
    </source>
</evidence>
<feature type="signal peptide" evidence="1">
    <location>
        <begin position="1"/>
        <end position="23"/>
    </location>
</feature>
<evidence type="ECO:0000313" key="2">
    <source>
        <dbReference type="EMBL" id="HIU38814.1"/>
    </source>
</evidence>
<accession>A0A9D1LGF4</accession>
<proteinExistence type="predicted"/>
<keyword evidence="1" id="KW-0732">Signal</keyword>
<dbReference type="AlphaFoldDB" id="A0A9D1LGF4"/>
<organism evidence="2 3">
    <name type="scientific">Candidatus Limisoma intestinavium</name>
    <dbReference type="NCBI Taxonomy" id="2840856"/>
    <lineage>
        <taxon>Bacteria</taxon>
        <taxon>Pseudomonadati</taxon>
        <taxon>Bacteroidota</taxon>
        <taxon>Bacteroidia</taxon>
        <taxon>Bacteroidales</taxon>
        <taxon>Candidatus Limisoma</taxon>
    </lineage>
</organism>
<protein>
    <recommendedName>
        <fullName evidence="4">Lipocalin-like domain-containing protein</fullName>
    </recommendedName>
</protein>
<gene>
    <name evidence="2" type="ORF">IAD18_04010</name>
</gene>
<name>A0A9D1LGF4_9BACT</name>
<comment type="caution">
    <text evidence="2">The sequence shown here is derived from an EMBL/GenBank/DDBJ whole genome shotgun (WGS) entry which is preliminary data.</text>
</comment>
<dbReference type="Proteomes" id="UP000824076">
    <property type="component" value="Unassembled WGS sequence"/>
</dbReference>
<reference evidence="2" key="1">
    <citation type="submission" date="2020-10" db="EMBL/GenBank/DDBJ databases">
        <authorList>
            <person name="Gilroy R."/>
        </authorList>
    </citation>
    <scope>NUCLEOTIDE SEQUENCE</scope>
    <source>
        <strain evidence="2">17073</strain>
    </source>
</reference>